<dbReference type="VEuPathDB" id="FungiDB:GGTG_11455"/>
<reference evidence="4" key="4">
    <citation type="journal article" date="2015" name="G3 (Bethesda)">
        <title>Genome sequences of three phytopathogenic species of the Magnaporthaceae family of fungi.</title>
        <authorList>
            <person name="Okagaki L.H."/>
            <person name="Nunes C.C."/>
            <person name="Sailsbery J."/>
            <person name="Clay B."/>
            <person name="Brown D."/>
            <person name="John T."/>
            <person name="Oh Y."/>
            <person name="Young N."/>
            <person name="Fitzgerald M."/>
            <person name="Haas B.J."/>
            <person name="Zeng Q."/>
            <person name="Young S."/>
            <person name="Adiconis X."/>
            <person name="Fan L."/>
            <person name="Levin J.Z."/>
            <person name="Mitchell T.K."/>
            <person name="Okubara P.A."/>
            <person name="Farman M.L."/>
            <person name="Kohn L.M."/>
            <person name="Birren B."/>
            <person name="Ma L.-J."/>
            <person name="Dean R.A."/>
        </authorList>
    </citation>
    <scope>NUCLEOTIDE SEQUENCE</scope>
    <source>
        <strain evidence="4">R3-111a-1</strain>
    </source>
</reference>
<organism evidence="3">
    <name type="scientific">Gaeumannomyces tritici (strain R3-111a-1)</name>
    <name type="common">Wheat and barley take-all root rot fungus</name>
    <name type="synonym">Gaeumannomyces graminis var. tritici</name>
    <dbReference type="NCBI Taxonomy" id="644352"/>
    <lineage>
        <taxon>Eukaryota</taxon>
        <taxon>Fungi</taxon>
        <taxon>Dikarya</taxon>
        <taxon>Ascomycota</taxon>
        <taxon>Pezizomycotina</taxon>
        <taxon>Sordariomycetes</taxon>
        <taxon>Sordariomycetidae</taxon>
        <taxon>Magnaporthales</taxon>
        <taxon>Magnaporthaceae</taxon>
        <taxon>Gaeumannomyces</taxon>
    </lineage>
</organism>
<dbReference type="GeneID" id="20351913"/>
<evidence type="ECO:0000313" key="5">
    <source>
        <dbReference type="Proteomes" id="UP000006039"/>
    </source>
</evidence>
<accession>J3PD86</accession>
<gene>
    <name evidence="4" type="primary">20351913</name>
    <name evidence="3" type="ORF">GGTG_11455</name>
</gene>
<name>J3PD86_GAET3</name>
<feature type="region of interest" description="Disordered" evidence="1">
    <location>
        <begin position="97"/>
        <end position="136"/>
    </location>
</feature>
<reference evidence="3" key="3">
    <citation type="submission" date="2010-09" db="EMBL/GenBank/DDBJ databases">
        <title>Annotation of Gaeumannomyces graminis var. tritici R3-111a-1.</title>
        <authorList>
            <consortium name="The Broad Institute Genome Sequencing Platform"/>
            <person name="Ma L.-J."/>
            <person name="Dead R."/>
            <person name="Young S.K."/>
            <person name="Zeng Q."/>
            <person name="Gargeya S."/>
            <person name="Fitzgerald M."/>
            <person name="Haas B."/>
            <person name="Abouelleil A."/>
            <person name="Alvarado L."/>
            <person name="Arachchi H.M."/>
            <person name="Berlin A."/>
            <person name="Brown A."/>
            <person name="Chapman S.B."/>
            <person name="Chen Z."/>
            <person name="Dunbar C."/>
            <person name="Freedman E."/>
            <person name="Gearin G."/>
            <person name="Gellesch M."/>
            <person name="Goldberg J."/>
            <person name="Griggs A."/>
            <person name="Gujja S."/>
            <person name="Heiman D."/>
            <person name="Howarth C."/>
            <person name="Larson L."/>
            <person name="Lui A."/>
            <person name="MacDonald P.J.P."/>
            <person name="Mehta T."/>
            <person name="Montmayeur A."/>
            <person name="Murphy C."/>
            <person name="Neiman D."/>
            <person name="Pearson M."/>
            <person name="Priest M."/>
            <person name="Roberts A."/>
            <person name="Saif S."/>
            <person name="Shea T."/>
            <person name="Shenoy N."/>
            <person name="Sisk P."/>
            <person name="Stolte C."/>
            <person name="Sykes S."/>
            <person name="Yandava C."/>
            <person name="Wortman J."/>
            <person name="Nusbaum C."/>
            <person name="Birren B."/>
        </authorList>
    </citation>
    <scope>NUCLEOTIDE SEQUENCE</scope>
    <source>
        <strain evidence="3">R3-111a-1</strain>
    </source>
</reference>
<dbReference type="eggNOG" id="ENOG502SJK3">
    <property type="taxonomic scope" value="Eukaryota"/>
</dbReference>
<reference evidence="5" key="1">
    <citation type="submission" date="2010-07" db="EMBL/GenBank/DDBJ databases">
        <title>The genome sequence of Gaeumannomyces graminis var. tritici strain R3-111a-1.</title>
        <authorList>
            <consortium name="The Broad Institute Genome Sequencing Platform"/>
            <person name="Ma L.-J."/>
            <person name="Dead R."/>
            <person name="Young S."/>
            <person name="Zeng Q."/>
            <person name="Koehrsen M."/>
            <person name="Alvarado L."/>
            <person name="Berlin A."/>
            <person name="Chapman S.B."/>
            <person name="Chen Z."/>
            <person name="Freedman E."/>
            <person name="Gellesch M."/>
            <person name="Goldberg J."/>
            <person name="Griggs A."/>
            <person name="Gujja S."/>
            <person name="Heilman E.R."/>
            <person name="Heiman D."/>
            <person name="Hepburn T."/>
            <person name="Howarth C."/>
            <person name="Jen D."/>
            <person name="Larson L."/>
            <person name="Mehta T."/>
            <person name="Neiman D."/>
            <person name="Pearson M."/>
            <person name="Roberts A."/>
            <person name="Saif S."/>
            <person name="Shea T."/>
            <person name="Shenoy N."/>
            <person name="Sisk P."/>
            <person name="Stolte C."/>
            <person name="Sykes S."/>
            <person name="Walk T."/>
            <person name="White J."/>
            <person name="Yandava C."/>
            <person name="Haas B."/>
            <person name="Nusbaum C."/>
            <person name="Birren B."/>
        </authorList>
    </citation>
    <scope>NUCLEOTIDE SEQUENCE [LARGE SCALE GENOMIC DNA]</scope>
    <source>
        <strain evidence="5">R3-111a-1</strain>
    </source>
</reference>
<dbReference type="HOGENOM" id="CLU_013814_0_0_1"/>
<evidence type="ECO:0000256" key="1">
    <source>
        <dbReference type="SAM" id="MobiDB-lite"/>
    </source>
</evidence>
<dbReference type="RefSeq" id="XP_009227609.1">
    <property type="nucleotide sequence ID" value="XM_009229345.1"/>
</dbReference>
<feature type="region of interest" description="Disordered" evidence="1">
    <location>
        <begin position="426"/>
        <end position="455"/>
    </location>
</feature>
<sequence>MVLHNYHKQCYERNRSSRSYIMLQNRSRGSYGLPGWTGGPDHITYNAVPGWEASRARDDVMRDAVNVQVRVMDRRGCHKETPAQPIISDAVDTQPEMVKPEQSALMHSEEDYGTRIDPEVEDTTGQEPPKPRPKRKTVAIDIASLPTPEAPTPPAANDGIGQVSNLRQHYAFVDHLTAVMARVATHCINSSYWRAAVLAVLAELSTKLKIVAIDLPGNVESCLRRNGFRLRLEGSSYGHDLNEATAAEVEWRFPPVGDNDTVASRYSVENSVVGRWLQDCLAQILTELSGGRGGRRHQQQQPLHLHEAELDVSVLVFRAGANAVPTLVQQDLQGNHPLGEARLGVCVERWGKEGELDARHGIEVERHEVAITDAAGLVTVLAPLALAQPALGRQFRMLLQEMSALNAFGELSPPALDFTALISLQSGQHPRTESEDSGDPLRMSKSPLRAGEQNEPDAVPLSRSLLAQNRLHALLRSSANDFRSSRSAGEEAVKQTIRDATENLEAIRDASSTWVIEETAVIVKCPVYVWTTVFLCFVLVAGGMTIGFLVGDRIAGVDPFGITSMDAQDIIMFLLSTQTQNKLVTRGPFNRPFKSAAETGFSIDVQPELRTLMACGLVPVKVATLQGPHLVFLDLMPEAGNRLTVIDHSRRSLRTGESFLGFAIPPDPRSASDEKLQRYSSLAWVKVLGLYTPRG</sequence>
<dbReference type="EMBL" id="GL385401">
    <property type="protein sequence ID" value="EJT70431.1"/>
    <property type="molecule type" value="Genomic_DNA"/>
</dbReference>
<dbReference type="Proteomes" id="UP000006039">
    <property type="component" value="Unassembled WGS sequence"/>
</dbReference>
<keyword evidence="2" id="KW-0812">Transmembrane</keyword>
<keyword evidence="2" id="KW-0472">Membrane</keyword>
<evidence type="ECO:0000313" key="4">
    <source>
        <dbReference type="EnsemblFungi" id="EJT70431"/>
    </source>
</evidence>
<reference evidence="4" key="5">
    <citation type="submission" date="2018-04" db="UniProtKB">
        <authorList>
            <consortium name="EnsemblFungi"/>
        </authorList>
    </citation>
    <scope>IDENTIFICATION</scope>
    <source>
        <strain evidence="4">R3-111a-1</strain>
    </source>
</reference>
<dbReference type="EnsemblFungi" id="EJT70431">
    <property type="protein sequence ID" value="EJT70431"/>
    <property type="gene ID" value="GGTG_11455"/>
</dbReference>
<keyword evidence="2" id="KW-1133">Transmembrane helix</keyword>
<dbReference type="OrthoDB" id="5419219at2759"/>
<dbReference type="STRING" id="644352.J3PD86"/>
<protein>
    <submittedName>
        <fullName evidence="3 4">Uncharacterized protein</fullName>
    </submittedName>
</protein>
<evidence type="ECO:0000313" key="3">
    <source>
        <dbReference type="EMBL" id="EJT70431.1"/>
    </source>
</evidence>
<dbReference type="AlphaFoldDB" id="J3PD86"/>
<feature type="compositionally biased region" description="Basic and acidic residues" evidence="1">
    <location>
        <begin position="107"/>
        <end position="118"/>
    </location>
</feature>
<proteinExistence type="predicted"/>
<keyword evidence="5" id="KW-1185">Reference proteome</keyword>
<reference evidence="3" key="2">
    <citation type="submission" date="2010-07" db="EMBL/GenBank/DDBJ databases">
        <authorList>
            <consortium name="The Broad Institute Genome Sequencing Platform"/>
            <consortium name="Broad Institute Genome Sequencing Center for Infectious Disease"/>
            <person name="Ma L.-J."/>
            <person name="Dead R."/>
            <person name="Young S."/>
            <person name="Zeng Q."/>
            <person name="Koehrsen M."/>
            <person name="Alvarado L."/>
            <person name="Berlin A."/>
            <person name="Chapman S.B."/>
            <person name="Chen Z."/>
            <person name="Freedman E."/>
            <person name="Gellesch M."/>
            <person name="Goldberg J."/>
            <person name="Griggs A."/>
            <person name="Gujja S."/>
            <person name="Heilman E.R."/>
            <person name="Heiman D."/>
            <person name="Hepburn T."/>
            <person name="Howarth C."/>
            <person name="Jen D."/>
            <person name="Larson L."/>
            <person name="Mehta T."/>
            <person name="Neiman D."/>
            <person name="Pearson M."/>
            <person name="Roberts A."/>
            <person name="Saif S."/>
            <person name="Shea T."/>
            <person name="Shenoy N."/>
            <person name="Sisk P."/>
            <person name="Stolte C."/>
            <person name="Sykes S."/>
            <person name="Walk T."/>
            <person name="White J."/>
            <person name="Yandava C."/>
            <person name="Haas B."/>
            <person name="Nusbaum C."/>
            <person name="Birren B."/>
        </authorList>
    </citation>
    <scope>NUCLEOTIDE SEQUENCE</scope>
    <source>
        <strain evidence="3">R3-111a-1</strain>
    </source>
</reference>
<evidence type="ECO:0000256" key="2">
    <source>
        <dbReference type="SAM" id="Phobius"/>
    </source>
</evidence>
<feature type="transmembrane region" description="Helical" evidence="2">
    <location>
        <begin position="527"/>
        <end position="550"/>
    </location>
</feature>